<keyword evidence="4" id="KW-0833">Ubl conjugation pathway</keyword>
<evidence type="ECO:0000256" key="5">
    <source>
        <dbReference type="ARBA" id="ARBA00022801"/>
    </source>
</evidence>
<dbReference type="GeneID" id="8099408"/>
<feature type="domain" description="DUF6606" evidence="9">
    <location>
        <begin position="16"/>
        <end position="97"/>
    </location>
</feature>
<feature type="domain" description="DUF3645" evidence="8">
    <location>
        <begin position="1790"/>
        <end position="1825"/>
    </location>
</feature>
<dbReference type="PANTHER" id="PTHR13367">
    <property type="entry name" value="UBIQUITIN THIOESTERASE"/>
    <property type="match status" value="1"/>
</dbReference>
<keyword evidence="6" id="KW-0788">Thiol protease</keyword>
<gene>
    <name evidence="10" type="ORF">TSTA_092260</name>
</gene>
<evidence type="ECO:0000259" key="8">
    <source>
        <dbReference type="Pfam" id="PF12359"/>
    </source>
</evidence>
<reference evidence="11" key="1">
    <citation type="journal article" date="2015" name="Genome Announc.">
        <title>Genome sequence of the AIDS-associated pathogen Penicillium marneffei (ATCC18224) and its near taxonomic relative Talaromyces stipitatus (ATCC10500).</title>
        <authorList>
            <person name="Nierman W.C."/>
            <person name="Fedorova-Abrams N.D."/>
            <person name="Andrianopoulos A."/>
        </authorList>
    </citation>
    <scope>NUCLEOTIDE SEQUENCE [LARGE SCALE GENOMIC DNA]</scope>
    <source>
        <strain evidence="11">ATCC 10500 / CBS 375.48 / QM 6759 / NRRL 1006</strain>
    </source>
</reference>
<dbReference type="PhylomeDB" id="B8M308"/>
<sequence>MASQETNISPGAATYLVHHIFLPPKLPGSDDYNAAHEVWLVEMLYGALSRFKSHFSDNQRLTLASVAFMLEKVKQTHDSHGHVDEPKLKRALQELCEKAEAHEFRHQKRQELGKKKEEYSRLMGLYDRSECDYVEGYSRRGRPYRSHSNCCGKCRYERNADAISIDLHEWPLPDSDLQAKNAVFELRLPYSFGFWRQTTFFVFIDVFGAKYKSGNGVSKLYHLRSYAGLVKYFVPFGGEGNVGLSSSVKPHTNTHYRNKKINVFDSKKQVFVGQFEFTDKIVKLCTYTLPTPSSSLQKFMSRPSLNRVIASQSDCPTHFTLEEYKALASIPLGFRVQWQNILVQLAMPAVDFRKQETALVIAQAIYQAGPASAEQALRRGHVLVEDLAFMGTLLIHIRKATERIKGNWESYNGVWLFIALTTRVLSLSSSEAIQHECLAILDSLRSISFEWVSYLKNQINETDDHDQKRSLVDKALTVALICAGSFDCDEHFLTLLLGNQDNGSVFLQCSLFIQEKLSSDEHSSNDPLFCILQHRWKRLCQRSCAILQKNVVRERCASLDHAIKNHWSAYQAGLAWAISECAHHWLQNESPDGSMVNFNLLTGELLVDGIPVGYLPNEYRSHATYQTLFGRTSLEVMPSSVVGMQGCIIFCPKDTPWASLANPWKMEKLRGGWVLSNDSYSLLSFHSESNQAISNVLSPLEDARYINCTVSRDLTTLEIDLPSPNLQFYAKIGELEIHARQYPGMVIDDNQLLGTLVGLHSKLILRPKEGNRLVVTPSSKFAKRTMTRVHSYTVDEQLSRLVDNGSLHSKLFLCYLHALTSFCLVDPLTMRTGTEQALSILQSAAVKSFDRLTKEDIDLLAHIAKLSPGREYYPRYLHVIQVVTWDSVLSYLSQHGHFLKHVQAMFEHYDKMKIFHEGQYVKPWGVDHAEEALLNRDLIRSSMLRISGFGAEDHTLSMDAKYTPRDRGILSAPFQRAFRLSSFIYNGRTDIEYALPESTFEDIWKFLRETSGTIPGPMTPLDISHLRYDAKLILSPSEQDIKPLVRGRSELNKYHVMMWLATMAFSESSQMTFLQIPGTFSSHNFPDAPAKSSFNLLVGSEVVTEQLRLALEPFVRPIGSCPESRLTQQTHESVYDFWERKQSLYQSNCTVAVQAAMDALCSQWPCETPTIPPSHSDIEILQYVNVQTANTRVREIFNHWYSNFLLRSFLKDVCNILKCVPVAHTAVPSIPEIKAERIPQRKLGYVPVDSVFEATEMQTVGSLSSPLSNLPLIPRADEGKPLQLLHKLIHNMSAGCASEYERLYLKRLQESLVSLQDKSFKWNIEVEESEQEQLLRDNLDFCRKRVGDVYRIMVACVSPSIVTRPTHLSQDSHAHAVAFAAGQWPRIAPILFLEQLARQKWCRLSNDWKDCIVSYGVALTQLHRAARLCGLAGRKDDLIKQLQNHGHQNWDPRQYPESLLLEVENGIMIREVQQEIVIEIVNQTGGTNHVMQLNMGEKKSSVIVPILASVLANPSCLIRIIVAKPQSRQMLHVLTSKLGGLINRRVYHLPFFRGIRPSESDAVKIEEMCRECMTNGGVLLVQPEQLLSFELMCSESLIEGNEPLGRALLKTQQFFDESTRDIVDESDENFSTKFELVYAMGTQKSIELSPDRWLFIQTLLSLVGEFATQVQNKYPLSIEVNPSCPGSFPRTRLLRSDAQIDLIDRLARKICDTGMKNLPIYRQSKETRQAIFNYIVERHPSEQCTSLIQDDREFFTGTTRSLLLLLRGLLAGGVLASALQRCWRVAYGLDPHRSPATKLAVPYRGKDNPTARSEFSDPDTVIMLTCLSYYYEGLSDKDLYNSFTHVTKSDQGPIEYEVWVKDAPALAHQFRQLEGVSLQDRNYCVEHIFPALRYSKGAIDYFLAHIVFPKEMKEFPLKLSASGWDIGRIKTHPTSGFSGTNDSRDILPLSVRQLDLTKQKHTNALVLGYLLQPENSVEIVNPTETDITNVCSVLQMVTNMTPPTQVILDVGAQILESNQEVAKEWLKLLPEARCQAIVFIDDNDELNVLDRKGIVEPLLISPFAKQMENFVMFTLTSPILEALTYDCHNTIVLQSHWVLTSLKTNWFKSVVFLVSEEVQTKIRSCVSKTEDAVLNVSNVLRWAISETMIDTCRNIALWAVQGSRYHRQRCIWEEQGGRTGLTSDGAKQLLEPDAQTIEKRYNARTRGGLAFLEAQLLEDPSVEPIIERCRQFADLDIGSSSLYEEQERELAPEIEQEREIKRPESYEPAKHMIHEDLRLFIRTGSLDTDSSAFMPAFKSLSDTTAARHLGLSNYPQNDIIVTKDFVRTVEAAKRGSKFVSDSYQRQIQWILTSVDNSNTVQHLAIISPYEADVLLPDVLKSSKVTLHLYPPRSSLAYQPLDHLMLYTTPTRSPSATIPRQLITQLNLLAGQLYLSSYDEYLEICKFLNLASGMTPDGWTVAADGFILNRGDENTHPTATTFQTSPVQFFKILIAQIRRNCEDIDKTHIGRILNGGLLEFGGFLD</sequence>
<name>B8M308_TALSN</name>
<evidence type="ECO:0000256" key="4">
    <source>
        <dbReference type="ARBA" id="ARBA00022786"/>
    </source>
</evidence>
<evidence type="ECO:0000259" key="7">
    <source>
        <dbReference type="Pfam" id="PF12340"/>
    </source>
</evidence>
<evidence type="ECO:0000256" key="1">
    <source>
        <dbReference type="ARBA" id="ARBA00000707"/>
    </source>
</evidence>
<dbReference type="Pfam" id="PF12340">
    <property type="entry name" value="DUF3638"/>
    <property type="match status" value="1"/>
</dbReference>
<feature type="domain" description="DUF3638" evidence="7">
    <location>
        <begin position="1447"/>
        <end position="1671"/>
    </location>
</feature>
<evidence type="ECO:0000256" key="2">
    <source>
        <dbReference type="ARBA" id="ARBA00012759"/>
    </source>
</evidence>
<dbReference type="EMBL" id="EQ962653">
    <property type="protein sequence ID" value="EED21984.1"/>
    <property type="molecule type" value="Genomic_DNA"/>
</dbReference>
<dbReference type="PANTHER" id="PTHR13367:SF34">
    <property type="match status" value="1"/>
</dbReference>
<dbReference type="InterPro" id="IPR051346">
    <property type="entry name" value="OTU_Deubiquitinase"/>
</dbReference>
<dbReference type="InParanoid" id="B8M308"/>
<dbReference type="EC" id="3.4.19.12" evidence="2"/>
<dbReference type="eggNOG" id="ENOG502QUFK">
    <property type="taxonomic scope" value="Eukaryota"/>
</dbReference>
<dbReference type="Pfam" id="PF12359">
    <property type="entry name" value="DUF3645"/>
    <property type="match status" value="1"/>
</dbReference>
<keyword evidence="3" id="KW-0645">Protease</keyword>
<evidence type="ECO:0000313" key="10">
    <source>
        <dbReference type="EMBL" id="EED21984.1"/>
    </source>
</evidence>
<dbReference type="RefSeq" id="XP_002478947.1">
    <property type="nucleotide sequence ID" value="XM_002478902.1"/>
</dbReference>
<keyword evidence="11" id="KW-1185">Reference proteome</keyword>
<dbReference type="VEuPathDB" id="FungiDB:TSTA_092260"/>
<organism evidence="10 11">
    <name type="scientific">Talaromyces stipitatus (strain ATCC 10500 / CBS 375.48 / QM 6759 / NRRL 1006)</name>
    <name type="common">Penicillium stipitatum</name>
    <dbReference type="NCBI Taxonomy" id="441959"/>
    <lineage>
        <taxon>Eukaryota</taxon>
        <taxon>Fungi</taxon>
        <taxon>Dikarya</taxon>
        <taxon>Ascomycota</taxon>
        <taxon>Pezizomycotina</taxon>
        <taxon>Eurotiomycetes</taxon>
        <taxon>Eurotiomycetidae</taxon>
        <taxon>Eurotiales</taxon>
        <taxon>Trichocomaceae</taxon>
        <taxon>Talaromyces</taxon>
        <taxon>Talaromyces sect. Talaromyces</taxon>
    </lineage>
</organism>
<dbReference type="OrthoDB" id="3182339at2759"/>
<evidence type="ECO:0000313" key="11">
    <source>
        <dbReference type="Proteomes" id="UP000001745"/>
    </source>
</evidence>
<evidence type="ECO:0000256" key="3">
    <source>
        <dbReference type="ARBA" id="ARBA00022670"/>
    </source>
</evidence>
<dbReference type="InterPro" id="IPR046541">
    <property type="entry name" value="DUF6606"/>
</dbReference>
<dbReference type="GO" id="GO:0004843">
    <property type="term" value="F:cysteine-type deubiquitinase activity"/>
    <property type="evidence" value="ECO:0007669"/>
    <property type="project" value="UniProtKB-EC"/>
</dbReference>
<dbReference type="OMA" id="RRIYHMP"/>
<dbReference type="Proteomes" id="UP000001745">
    <property type="component" value="Unassembled WGS sequence"/>
</dbReference>
<evidence type="ECO:0000256" key="6">
    <source>
        <dbReference type="ARBA" id="ARBA00022807"/>
    </source>
</evidence>
<dbReference type="Pfam" id="PF20255">
    <property type="entry name" value="DUF6606"/>
    <property type="match status" value="1"/>
</dbReference>
<keyword evidence="5" id="KW-0378">Hydrolase</keyword>
<evidence type="ECO:0000259" key="9">
    <source>
        <dbReference type="Pfam" id="PF20255"/>
    </source>
</evidence>
<protein>
    <recommendedName>
        <fullName evidence="2">ubiquitinyl hydrolase 1</fullName>
        <ecNumber evidence="2">3.4.19.12</ecNumber>
    </recommendedName>
</protein>
<dbReference type="GO" id="GO:0006508">
    <property type="term" value="P:proteolysis"/>
    <property type="evidence" value="ECO:0007669"/>
    <property type="project" value="UniProtKB-KW"/>
</dbReference>
<comment type="catalytic activity">
    <reaction evidence="1">
        <text>Thiol-dependent hydrolysis of ester, thioester, amide, peptide and isopeptide bonds formed by the C-terminal Gly of ubiquitin (a 76-residue protein attached to proteins as an intracellular targeting signal).</text>
        <dbReference type="EC" id="3.4.19.12"/>
    </reaction>
</comment>
<proteinExistence type="predicted"/>
<dbReference type="STRING" id="441959.B8M308"/>
<dbReference type="InterPro" id="IPR022099">
    <property type="entry name" value="DUF3638"/>
</dbReference>
<accession>B8M308</accession>
<dbReference type="HOGENOM" id="CLU_000211_1_0_1"/>
<dbReference type="InterPro" id="IPR022105">
    <property type="entry name" value="DUF3645"/>
</dbReference>